<gene>
    <name evidence="9" type="ordered locus">PB2503_01172</name>
</gene>
<evidence type="ECO:0000259" key="7">
    <source>
        <dbReference type="Pfam" id="PF25917"/>
    </source>
</evidence>
<comment type="similarity">
    <text evidence="2">Belongs to the membrane fusion protein (MFP) (TC 8.A.1) family.</text>
</comment>
<dbReference type="NCBIfam" id="TIGR01730">
    <property type="entry name" value="RND_mfp"/>
    <property type="match status" value="1"/>
</dbReference>
<evidence type="ECO:0000256" key="3">
    <source>
        <dbReference type="ARBA" id="ARBA00022448"/>
    </source>
</evidence>
<sequence>MIRKITVIFGNLAAVLVVVAIFAVILGFLKAGQPKAERQAPTAFDPTVFVEEVAFGEAKLNVAAQGEVTPRQDISLVTQVSGKILSVSPDFAPGGAVTAGQELVKIEDSDYRLAVSRAQAEVAQARTELEIERAESALAQQDYQDLLGDTGSGPSDLTLRRPQLARAEANYQAALANLEEARLNIKRTTVTAPFSGRIRSIAANTGQFVNAGASLGQIFSTEIAEIRLPLSDSDLAKLGISLAFDSDDDRPKVTLSTIVGGRLHRWEGQIVRVDAAIDPTTRQVAAIAQVPDPYGRSADGGTPLAIGLFVDALIEGPRVERAVTLPRVAIQEENTVYVLDEDNVLTAQPVDIAAFTDQGAIITGGLSEGQRVVVSRAAVPAGTTVRPLMRGRDTAALGSLSGSSEGELASVPGTSGGRGAP</sequence>
<keyword evidence="10" id="KW-1185">Reference proteome</keyword>
<evidence type="ECO:0000259" key="8">
    <source>
        <dbReference type="Pfam" id="PF25967"/>
    </source>
</evidence>
<dbReference type="Gene3D" id="2.40.50.100">
    <property type="match status" value="1"/>
</dbReference>
<dbReference type="KEGG" id="pbr:PB2503_01172"/>
<dbReference type="InterPro" id="IPR058627">
    <property type="entry name" value="MdtA-like_C"/>
</dbReference>
<dbReference type="Pfam" id="PF25917">
    <property type="entry name" value="BSH_RND"/>
    <property type="match status" value="1"/>
</dbReference>
<organism evidence="9 10">
    <name type="scientific">Parvularcula bermudensis (strain ATCC BAA-594 / HTCC2503 / KCTC 12087)</name>
    <dbReference type="NCBI Taxonomy" id="314260"/>
    <lineage>
        <taxon>Bacteria</taxon>
        <taxon>Pseudomonadati</taxon>
        <taxon>Pseudomonadota</taxon>
        <taxon>Alphaproteobacteria</taxon>
        <taxon>Parvularculales</taxon>
        <taxon>Parvularculaceae</taxon>
        <taxon>Parvularcula</taxon>
    </lineage>
</organism>
<evidence type="ECO:0000256" key="5">
    <source>
        <dbReference type="SAM" id="MobiDB-lite"/>
    </source>
</evidence>
<dbReference type="Gene3D" id="2.40.30.170">
    <property type="match status" value="1"/>
</dbReference>
<feature type="domain" description="Multidrug resistance protein MdtA-like C-terminal permuted SH3" evidence="8">
    <location>
        <begin position="322"/>
        <end position="377"/>
    </location>
</feature>
<name>E0TBB0_PARBH</name>
<dbReference type="InterPro" id="IPR058625">
    <property type="entry name" value="MdtA-like_BSH"/>
</dbReference>
<protein>
    <submittedName>
        <fullName evidence="9">Possible putitive HlyD family secretion protein</fullName>
    </submittedName>
</protein>
<reference evidence="9 10" key="2">
    <citation type="journal article" date="2011" name="J. Bacteriol.">
        <title>Complete genome sequence of strain HTCC2503T of Parvularcula bermudensis, the type species of the order "Parvularculales" in the class Alphaproteobacteria.</title>
        <authorList>
            <person name="Oh H.M."/>
            <person name="Kang I."/>
            <person name="Vergin K.L."/>
            <person name="Kang D."/>
            <person name="Rhee K.H."/>
            <person name="Giovannoni S.J."/>
            <person name="Cho J.C."/>
        </authorList>
    </citation>
    <scope>NUCLEOTIDE SEQUENCE [LARGE SCALE GENOMIC DNA]</scope>
    <source>
        <strain evidence="10">ATCC BAA-594 / HTCC2503 / KCTC 12087</strain>
    </source>
</reference>
<dbReference type="PANTHER" id="PTHR30469:SF12">
    <property type="entry name" value="MULTIDRUG RESISTANCE PROTEIN MDTA"/>
    <property type="match status" value="1"/>
</dbReference>
<accession>E0TBB0</accession>
<evidence type="ECO:0000313" key="9">
    <source>
        <dbReference type="EMBL" id="ADM08314.1"/>
    </source>
</evidence>
<dbReference type="Pfam" id="PF25967">
    <property type="entry name" value="RND-MFP_C"/>
    <property type="match status" value="1"/>
</dbReference>
<keyword evidence="6" id="KW-0472">Membrane</keyword>
<feature type="coiled-coil region" evidence="4">
    <location>
        <begin position="115"/>
        <end position="188"/>
    </location>
</feature>
<dbReference type="OrthoDB" id="7811737at2"/>
<feature type="transmembrane region" description="Helical" evidence="6">
    <location>
        <begin position="7"/>
        <end position="29"/>
    </location>
</feature>
<keyword evidence="6" id="KW-1133">Transmembrane helix</keyword>
<evidence type="ECO:0000256" key="6">
    <source>
        <dbReference type="SAM" id="Phobius"/>
    </source>
</evidence>
<feature type="compositionally biased region" description="Low complexity" evidence="5">
    <location>
        <begin position="396"/>
        <end position="410"/>
    </location>
</feature>
<dbReference type="AlphaFoldDB" id="E0TBB0"/>
<dbReference type="STRING" id="314260.PB2503_01172"/>
<evidence type="ECO:0000313" key="10">
    <source>
        <dbReference type="Proteomes" id="UP000001302"/>
    </source>
</evidence>
<keyword evidence="3" id="KW-0813">Transport</keyword>
<dbReference type="HOGENOM" id="CLU_018816_18_2_5"/>
<dbReference type="EMBL" id="CP002156">
    <property type="protein sequence ID" value="ADM08314.1"/>
    <property type="molecule type" value="Genomic_DNA"/>
</dbReference>
<feature type="region of interest" description="Disordered" evidence="5">
    <location>
        <begin position="396"/>
        <end position="421"/>
    </location>
</feature>
<dbReference type="GO" id="GO:0015562">
    <property type="term" value="F:efflux transmembrane transporter activity"/>
    <property type="evidence" value="ECO:0007669"/>
    <property type="project" value="TreeGrafter"/>
</dbReference>
<dbReference type="eggNOG" id="COG0845">
    <property type="taxonomic scope" value="Bacteria"/>
</dbReference>
<proteinExistence type="inferred from homology"/>
<comment type="subcellular location">
    <subcellularLocation>
        <location evidence="1">Cell envelope</location>
    </subcellularLocation>
</comment>
<evidence type="ECO:0000256" key="1">
    <source>
        <dbReference type="ARBA" id="ARBA00004196"/>
    </source>
</evidence>
<dbReference type="Proteomes" id="UP000001302">
    <property type="component" value="Chromosome"/>
</dbReference>
<keyword evidence="4" id="KW-0175">Coiled coil</keyword>
<dbReference type="Gene3D" id="2.40.420.20">
    <property type="match status" value="1"/>
</dbReference>
<dbReference type="Gene3D" id="1.10.287.470">
    <property type="entry name" value="Helix hairpin bin"/>
    <property type="match status" value="1"/>
</dbReference>
<dbReference type="PANTHER" id="PTHR30469">
    <property type="entry name" value="MULTIDRUG RESISTANCE PROTEIN MDTA"/>
    <property type="match status" value="1"/>
</dbReference>
<dbReference type="SUPFAM" id="SSF111369">
    <property type="entry name" value="HlyD-like secretion proteins"/>
    <property type="match status" value="1"/>
</dbReference>
<dbReference type="RefSeq" id="WP_013299288.1">
    <property type="nucleotide sequence ID" value="NC_014414.1"/>
</dbReference>
<reference evidence="10" key="1">
    <citation type="submission" date="2010-08" db="EMBL/GenBank/DDBJ databases">
        <title>Genome sequence of Parvularcula bermudensis HTCC2503.</title>
        <authorList>
            <person name="Kang D.-M."/>
            <person name="Oh H.-M."/>
            <person name="Cho J.-C."/>
        </authorList>
    </citation>
    <scope>NUCLEOTIDE SEQUENCE [LARGE SCALE GENOMIC DNA]</scope>
    <source>
        <strain evidence="10">ATCC BAA-594 / HTCC2503 / KCTC 12087</strain>
    </source>
</reference>
<dbReference type="InterPro" id="IPR006143">
    <property type="entry name" value="RND_pump_MFP"/>
</dbReference>
<evidence type="ECO:0000256" key="2">
    <source>
        <dbReference type="ARBA" id="ARBA00009477"/>
    </source>
</evidence>
<evidence type="ECO:0000256" key="4">
    <source>
        <dbReference type="SAM" id="Coils"/>
    </source>
</evidence>
<keyword evidence="6" id="KW-0812">Transmembrane</keyword>
<dbReference type="GO" id="GO:1990281">
    <property type="term" value="C:efflux pump complex"/>
    <property type="evidence" value="ECO:0007669"/>
    <property type="project" value="TreeGrafter"/>
</dbReference>
<feature type="domain" description="Multidrug resistance protein MdtA-like barrel-sandwich hybrid" evidence="7">
    <location>
        <begin position="75"/>
        <end position="217"/>
    </location>
</feature>